<comment type="similarity">
    <text evidence="3">Belongs to the TonB-dependent receptor family.</text>
</comment>
<dbReference type="EMBL" id="BAABHX010000001">
    <property type="protein sequence ID" value="GAA5083770.1"/>
    <property type="molecule type" value="Genomic_DNA"/>
</dbReference>
<evidence type="ECO:0000313" key="6">
    <source>
        <dbReference type="EMBL" id="GAA5083770.1"/>
    </source>
</evidence>
<evidence type="ECO:0000256" key="2">
    <source>
        <dbReference type="ARBA" id="ARBA00022966"/>
    </source>
</evidence>
<dbReference type="CDD" id="cd02891">
    <property type="entry name" value="A2M_like"/>
    <property type="match status" value="1"/>
</dbReference>
<dbReference type="PANTHER" id="PTHR11412">
    <property type="entry name" value="MACROGLOBULIN / COMPLEMENT"/>
    <property type="match status" value="1"/>
</dbReference>
<comment type="caution">
    <text evidence="6">The sequence shown here is derived from an EMBL/GenBank/DDBJ whole genome shotgun (WGS) entry which is preliminary data.</text>
</comment>
<dbReference type="InterPro" id="IPR039426">
    <property type="entry name" value="TonB-dep_rcpt-like"/>
</dbReference>
<keyword evidence="7" id="KW-1185">Reference proteome</keyword>
<dbReference type="NCBIfam" id="TIGR04057">
    <property type="entry name" value="SusC_RagA_signa"/>
    <property type="match status" value="1"/>
</dbReference>
<dbReference type="SUPFAM" id="SSF48239">
    <property type="entry name" value="Terpenoid cyclases/Protein prenyltransferases"/>
    <property type="match status" value="1"/>
</dbReference>
<dbReference type="PANTHER" id="PTHR11412:SF136">
    <property type="entry name" value="CD109 ANTIGEN"/>
    <property type="match status" value="1"/>
</dbReference>
<keyword evidence="3" id="KW-0812">Transmembrane</keyword>
<sequence>MNFRFTSYILGLFFLVFNCNLKAQDQFKNFEKEKTYIQTNHVFYKPGEEMYFKIYTVKAENNFPAEQSKAVNFELVDPSGTVVKKAKYEITNGYSEGYFYFGDEMKGGIYKIRAFTNWMQNEDGKNAFEKEITLQKIVSPRILMKLNFPKKGYGAGDEVVADFSMRSLSNLPIPFYEGDYTVMCNGQTISDGKLITDKDGKNQLKFKLPAVLKSSDALLNIKINFDGFTESISRNIPIVLNFLDIKFMPEGGTFINGIEQNIAYKILDEFEKPVDAVLQVFNQNHQKIAETSAYNFGMGSFLFTPKNGEKYYAKVLKPENISTVYPLPNAKDEGVVLNINKENQKINFKLISTDEKEISVKGSFREKEIYSKTISLKKGLNRFEISENELPIGICRFTVFEGNIPLAERIVFTNENKQMNVKVKPVKQNYLPREKLVLNIETTDENNKPIPGNLAISVIDDKLWTYADDKQNHIISWLLMDSELRGKIEKPQFYFDKKEEKRIKSLDLVMLTNGYRYFEMIPEVINNKKYKYLPEKRNPIYGIVEDENKNPVKAEIYLVQDGTILKQTTSENGLFYFSDLNRQYSNTLIAKSFQPKQQVKIRILSYKLPLNPLAKASLNNVNVEEIVKETVKEEGKMTFRKDAEKNIEKSIAVEKAKISSENRRYRSSSRERIGSDSVKSQRIEEVVVTGFGFNNVGRKETLSSKVISKTEEFQNPNVASTLSAKVAGLAITPTNNQGGYQNVQIRGNASVSNKTPLFIVDGVPVENFKTMINPNDINSITVLKDAAATSIYGNRGANGVIVINSFKNYRSEIKFDVTPKSYYGVMNVPNDSLISYAYSRDFMYPVYKTTNTAYRHDYREALYWNPIVETDKSGKAQVEFYNSDANSAFRIMTEGISSSGLIGRDETTYSAQSLISIDAKIPQYVTRTDQMTIPVVVKNNSPETRKMVMDIMVPNRVNLIQSDSIITLKPLESGKLFVKIQTDEVIESNIQFTIRSGDFRETMILPFKVEEKGFPHHYSIINNKTEDIKINIPDYINNSFFSSYYVYENNALQMFENVERLKREPHGCFEQLSSTVYPNIFILDYLKSTKKITPETESLVVRNMKKGYQKMISYKNRDGGFSYFGSSESDVALSAFALLEFRDLKKYVNVDPKIIQNLTSFILSKKNQNGIFEVRRNYEMNNPYSEYSWSRNMYVLYALSKIGIKDNLDDAYKISLNRALSTKDSYQLALMANISLKLNKMQEYNDVIEILNEQYNTKDLKIKTTFTGSGGISANSETLSLYVMALQKDEKLSQLKIAEVADELINFNGYYGFGSTQATTLALEALSEFFAKNEKIYGNGKPLIKVNGAEITSNNLVNSAFKTGENAVSINYPTQKGLPFKLDYGYYTLQAPKNAEIPLIMETKLKSQTSKVGETNRMTVTIKNKINGQLPMTTAKIGIPAGLTLQNALLKDMLDKKQVSYYEIFDNYLVLYWEHFAANETKTINLDLKVEFAGEYTGKASNVYLYYMPEAKYWNEGIKAAVEP</sequence>
<keyword evidence="2" id="KW-0882">Thioester bond</keyword>
<dbReference type="InterPro" id="IPR011626">
    <property type="entry name" value="Alpha-macroglobulin_TED"/>
</dbReference>
<evidence type="ECO:0000256" key="1">
    <source>
        <dbReference type="ARBA" id="ARBA00022729"/>
    </source>
</evidence>
<dbReference type="Pfam" id="PF00207">
    <property type="entry name" value="A2M"/>
    <property type="match status" value="1"/>
</dbReference>
<protein>
    <recommendedName>
        <fullName evidence="5">Alpha-2-macroglobulin domain-containing protein</fullName>
    </recommendedName>
</protein>
<dbReference type="PROSITE" id="PS52016">
    <property type="entry name" value="TONB_DEPENDENT_REC_3"/>
    <property type="match status" value="1"/>
</dbReference>
<dbReference type="Pfam" id="PF07715">
    <property type="entry name" value="Plug"/>
    <property type="match status" value="1"/>
</dbReference>
<gene>
    <name evidence="6" type="ORF">GCM10023210_02800</name>
</gene>
<feature type="signal peptide" evidence="4">
    <location>
        <begin position="1"/>
        <end position="23"/>
    </location>
</feature>
<dbReference type="RefSeq" id="WP_345199834.1">
    <property type="nucleotide sequence ID" value="NZ_BAABHX010000001.1"/>
</dbReference>
<dbReference type="SMART" id="SM01360">
    <property type="entry name" value="A2M"/>
    <property type="match status" value="1"/>
</dbReference>
<dbReference type="InterPro" id="IPR050473">
    <property type="entry name" value="A2M/Complement_sys"/>
</dbReference>
<dbReference type="InterPro" id="IPR012910">
    <property type="entry name" value="Plug_dom"/>
</dbReference>
<dbReference type="Gene3D" id="2.170.130.10">
    <property type="entry name" value="TonB-dependent receptor, plug domain"/>
    <property type="match status" value="1"/>
</dbReference>
<dbReference type="Pfam" id="PF07678">
    <property type="entry name" value="TED_complement"/>
    <property type="match status" value="1"/>
</dbReference>
<keyword evidence="3" id="KW-0472">Membrane</keyword>
<dbReference type="SUPFAM" id="SSF56935">
    <property type="entry name" value="Porins"/>
    <property type="match status" value="1"/>
</dbReference>
<proteinExistence type="inferred from homology"/>
<keyword evidence="3" id="KW-0998">Cell outer membrane</keyword>
<evidence type="ECO:0000256" key="4">
    <source>
        <dbReference type="SAM" id="SignalP"/>
    </source>
</evidence>
<keyword evidence="1 4" id="KW-0732">Signal</keyword>
<reference evidence="7" key="1">
    <citation type="journal article" date="2019" name="Int. J. Syst. Evol. Microbiol.">
        <title>The Global Catalogue of Microorganisms (GCM) 10K type strain sequencing project: providing services to taxonomists for standard genome sequencing and annotation.</title>
        <authorList>
            <consortium name="The Broad Institute Genomics Platform"/>
            <consortium name="The Broad Institute Genome Sequencing Center for Infectious Disease"/>
            <person name="Wu L."/>
            <person name="Ma J."/>
        </authorList>
    </citation>
    <scope>NUCLEOTIDE SEQUENCE [LARGE SCALE GENOMIC DNA]</scope>
    <source>
        <strain evidence="7">JCM 18019</strain>
    </source>
</reference>
<evidence type="ECO:0000259" key="5">
    <source>
        <dbReference type="SMART" id="SM01360"/>
    </source>
</evidence>
<dbReference type="InterPro" id="IPR037066">
    <property type="entry name" value="Plug_dom_sf"/>
</dbReference>
<feature type="chain" id="PRO_5045117627" description="Alpha-2-macroglobulin domain-containing protein" evidence="4">
    <location>
        <begin position="24"/>
        <end position="1524"/>
    </location>
</feature>
<feature type="domain" description="Alpha-2-macroglobulin" evidence="5">
    <location>
        <begin position="861"/>
        <end position="951"/>
    </location>
</feature>
<dbReference type="InterPro" id="IPR036595">
    <property type="entry name" value="A-macroglobulin_rcpt-bd_sf"/>
</dbReference>
<dbReference type="Gene3D" id="2.60.40.1930">
    <property type="match status" value="1"/>
</dbReference>
<dbReference type="InterPro" id="IPR008930">
    <property type="entry name" value="Terpenoid_cyclase/PrenylTrfase"/>
</dbReference>
<organism evidence="6 7">
    <name type="scientific">Chryseobacterium ginsengisoli</name>
    <dbReference type="NCBI Taxonomy" id="363853"/>
    <lineage>
        <taxon>Bacteria</taxon>
        <taxon>Pseudomonadati</taxon>
        <taxon>Bacteroidota</taxon>
        <taxon>Flavobacteriia</taxon>
        <taxon>Flavobacteriales</taxon>
        <taxon>Weeksellaceae</taxon>
        <taxon>Chryseobacterium group</taxon>
        <taxon>Chryseobacterium</taxon>
    </lineage>
</organism>
<keyword evidence="3" id="KW-1134">Transmembrane beta strand</keyword>
<dbReference type="InterPro" id="IPR001599">
    <property type="entry name" value="Macroglobln_a2"/>
</dbReference>
<comment type="subcellular location">
    <subcellularLocation>
        <location evidence="3">Cell outer membrane</location>
        <topology evidence="3">Multi-pass membrane protein</topology>
    </subcellularLocation>
</comment>
<dbReference type="Gene3D" id="2.60.40.690">
    <property type="entry name" value="Alpha-macroglobulin, receptor-binding domain"/>
    <property type="match status" value="1"/>
</dbReference>
<dbReference type="InterPro" id="IPR023997">
    <property type="entry name" value="TonB-dep_OMP_SusC/RagA_CS"/>
</dbReference>
<keyword evidence="3" id="KW-0813">Transport</keyword>
<accession>A0ABP9LU46</accession>
<evidence type="ECO:0000313" key="7">
    <source>
        <dbReference type="Proteomes" id="UP001500353"/>
    </source>
</evidence>
<name>A0ABP9LU46_9FLAO</name>
<dbReference type="InterPro" id="IPR047565">
    <property type="entry name" value="Alpha-macroglob_thiol-ester_cl"/>
</dbReference>
<evidence type="ECO:0000256" key="3">
    <source>
        <dbReference type="PROSITE-ProRule" id="PRU01360"/>
    </source>
</evidence>
<dbReference type="SMART" id="SM01419">
    <property type="entry name" value="Thiol-ester_cl"/>
    <property type="match status" value="1"/>
</dbReference>
<dbReference type="Gene3D" id="1.50.10.20">
    <property type="match status" value="1"/>
</dbReference>
<dbReference type="Proteomes" id="UP001500353">
    <property type="component" value="Unassembled WGS sequence"/>
</dbReference>